<evidence type="ECO:0000313" key="2">
    <source>
        <dbReference type="EMBL" id="XCC61902.1"/>
    </source>
</evidence>
<dbReference type="Gene3D" id="3.40.50.1110">
    <property type="entry name" value="SGNH hydrolase"/>
    <property type="match status" value="1"/>
</dbReference>
<keyword evidence="2" id="KW-0378">Hydrolase</keyword>
<organism evidence="2">
    <name type="scientific">Christensenella massiliensis</name>
    <dbReference type="NCBI Taxonomy" id="1805714"/>
    <lineage>
        <taxon>Bacteria</taxon>
        <taxon>Bacillati</taxon>
        <taxon>Bacillota</taxon>
        <taxon>Clostridia</taxon>
        <taxon>Christensenellales</taxon>
        <taxon>Christensenellaceae</taxon>
        <taxon>Christensenella</taxon>
    </lineage>
</organism>
<dbReference type="Pfam" id="PF13472">
    <property type="entry name" value="Lipase_GDSL_2"/>
    <property type="match status" value="1"/>
</dbReference>
<protein>
    <submittedName>
        <fullName evidence="2">SGNH/GDSL hydrolase family protein</fullName>
    </submittedName>
</protein>
<sequence length="237" mass="27310">MNQKFVQSILVIGDSVAKGVVFQPEKKRYVFSKDGFIRKLKSIIRPSVHDCSKFGTTSAHGRQLLAEKLTDVNPDLVLIEYGGNDCDYKWDEVAQNPTAVHLPNTPVSAFETNMLRMVEALKKLGKIPVLMNLPPLNAPAYFRWFTKNDPQRAHNILKWLHDVSKIYWWQEKYSYTIEKVAQFADAHLINVRGAFLRRPEYRSLICEDGIHPNEAGQALIERTFVEYIEKYASYMMA</sequence>
<dbReference type="GO" id="GO:0004622">
    <property type="term" value="F:phosphatidylcholine lysophospholipase activity"/>
    <property type="evidence" value="ECO:0007669"/>
    <property type="project" value="TreeGrafter"/>
</dbReference>
<accession>A0AAU8A763</accession>
<dbReference type="PANTHER" id="PTHR30383:SF5">
    <property type="entry name" value="SGNH HYDROLASE-TYPE ESTERASE DOMAIN-CONTAINING PROTEIN"/>
    <property type="match status" value="1"/>
</dbReference>
<dbReference type="SUPFAM" id="SSF52266">
    <property type="entry name" value="SGNH hydrolase"/>
    <property type="match status" value="1"/>
</dbReference>
<dbReference type="AlphaFoldDB" id="A0AAU8A763"/>
<dbReference type="InterPro" id="IPR013830">
    <property type="entry name" value="SGNH_hydro"/>
</dbReference>
<dbReference type="EMBL" id="CP117826">
    <property type="protein sequence ID" value="XCC61902.1"/>
    <property type="molecule type" value="Genomic_DNA"/>
</dbReference>
<feature type="domain" description="SGNH hydrolase-type esterase" evidence="1">
    <location>
        <begin position="11"/>
        <end position="219"/>
    </location>
</feature>
<evidence type="ECO:0000259" key="1">
    <source>
        <dbReference type="Pfam" id="PF13472"/>
    </source>
</evidence>
<dbReference type="InterPro" id="IPR036514">
    <property type="entry name" value="SGNH_hydro_sf"/>
</dbReference>
<dbReference type="CDD" id="cd00229">
    <property type="entry name" value="SGNH_hydrolase"/>
    <property type="match status" value="1"/>
</dbReference>
<gene>
    <name evidence="2" type="ORF">PUP29_10240</name>
</gene>
<reference evidence="2" key="1">
    <citation type="submission" date="2023-02" db="EMBL/GenBank/DDBJ databases">
        <title>Gut commensal Christensenella minuta modulates host metabolism via a new class of secondary bile acids.</title>
        <authorList>
            <person name="Liu C."/>
        </authorList>
    </citation>
    <scope>NUCLEOTIDE SEQUENCE</scope>
    <source>
        <strain evidence="2">CA70</strain>
    </source>
</reference>
<dbReference type="RefSeq" id="WP_079546004.1">
    <property type="nucleotide sequence ID" value="NZ_CP117826.1"/>
</dbReference>
<dbReference type="InterPro" id="IPR051532">
    <property type="entry name" value="Ester_Hydrolysis_Enzymes"/>
</dbReference>
<proteinExistence type="predicted"/>
<name>A0AAU8A763_9FIRM</name>
<dbReference type="PANTHER" id="PTHR30383">
    <property type="entry name" value="THIOESTERASE 1/PROTEASE 1/LYSOPHOSPHOLIPASE L1"/>
    <property type="match status" value="1"/>
</dbReference>